<dbReference type="RefSeq" id="WP_118239771.1">
    <property type="nucleotide sequence ID" value="NZ_QRZV01000009.1"/>
</dbReference>
<comment type="caution">
    <text evidence="1">The sequence shown here is derived from an EMBL/GenBank/DDBJ whole genome shotgun (WGS) entry which is preliminary data.</text>
</comment>
<sequence length="119" mass="13095">MTTELDAYTKSELMDLLTLARMLMAEQHIEESHIRLILTNRSEDADVDRATLMDLGVDARDPGEISIQCDCGSSGMRGLLMTMAVSTLATSLLTDRVNEFIANVNDRITAAADDTEEVE</sequence>
<evidence type="ECO:0000313" key="2">
    <source>
        <dbReference type="Proteomes" id="UP000265970"/>
    </source>
</evidence>
<dbReference type="AlphaFoldDB" id="A0A395XGG4"/>
<dbReference type="Proteomes" id="UP000265970">
    <property type="component" value="Unassembled WGS sequence"/>
</dbReference>
<name>A0A395XGG4_9BIFI</name>
<reference evidence="1 2" key="1">
    <citation type="submission" date="2018-08" db="EMBL/GenBank/DDBJ databases">
        <title>A genome reference for cultivated species of the human gut microbiota.</title>
        <authorList>
            <person name="Zou Y."/>
            <person name="Xue W."/>
            <person name="Luo G."/>
        </authorList>
    </citation>
    <scope>NUCLEOTIDE SEQUENCE [LARGE SCALE GENOMIC DNA]</scope>
    <source>
        <strain evidence="1 2">AF13-3LB</strain>
    </source>
</reference>
<evidence type="ECO:0000313" key="1">
    <source>
        <dbReference type="EMBL" id="RGW07007.1"/>
    </source>
</evidence>
<proteinExistence type="predicted"/>
<accession>A0A395XGG4</accession>
<organism evidence="1 2">
    <name type="scientific">Bifidobacterium pseudolongum</name>
    <dbReference type="NCBI Taxonomy" id="1694"/>
    <lineage>
        <taxon>Bacteria</taxon>
        <taxon>Bacillati</taxon>
        <taxon>Actinomycetota</taxon>
        <taxon>Actinomycetes</taxon>
        <taxon>Bifidobacteriales</taxon>
        <taxon>Bifidobacteriaceae</taxon>
        <taxon>Bifidobacterium</taxon>
    </lineage>
</organism>
<protein>
    <submittedName>
        <fullName evidence="1">Uncharacterized protein</fullName>
    </submittedName>
</protein>
<dbReference type="EMBL" id="QRZV01000009">
    <property type="protein sequence ID" value="RGW07007.1"/>
    <property type="molecule type" value="Genomic_DNA"/>
</dbReference>
<gene>
    <name evidence="1" type="ORF">DWV92_09320</name>
</gene>